<comment type="caution">
    <text evidence="1">The sequence shown here is derived from an EMBL/GenBank/DDBJ whole genome shotgun (WGS) entry which is preliminary data.</text>
</comment>
<accession>A0A2M8G764</accession>
<proteinExistence type="predicted"/>
<gene>
    <name evidence="1" type="ORF">CO015_02135</name>
</gene>
<protein>
    <submittedName>
        <fullName evidence="1">Uncharacterized protein</fullName>
    </submittedName>
</protein>
<organism evidence="1 2">
    <name type="scientific">candidate division WWE3 bacterium CG_4_8_14_3_um_filter_42_11</name>
    <dbReference type="NCBI Taxonomy" id="1975076"/>
    <lineage>
        <taxon>Bacteria</taxon>
        <taxon>Katanobacteria</taxon>
    </lineage>
</organism>
<dbReference type="Proteomes" id="UP000229438">
    <property type="component" value="Unassembled WGS sequence"/>
</dbReference>
<evidence type="ECO:0000313" key="1">
    <source>
        <dbReference type="EMBL" id="PJC68955.1"/>
    </source>
</evidence>
<evidence type="ECO:0000313" key="2">
    <source>
        <dbReference type="Proteomes" id="UP000229438"/>
    </source>
</evidence>
<reference evidence="2" key="1">
    <citation type="submission" date="2017-09" db="EMBL/GenBank/DDBJ databases">
        <title>Depth-based differentiation of microbial function through sediment-hosted aquifers and enrichment of novel symbionts in the deep terrestrial subsurface.</title>
        <authorList>
            <person name="Probst A.J."/>
            <person name="Ladd B."/>
            <person name="Jarett J.K."/>
            <person name="Geller-Mcgrath D.E."/>
            <person name="Sieber C.M.K."/>
            <person name="Emerson J.B."/>
            <person name="Anantharaman K."/>
            <person name="Thomas B.C."/>
            <person name="Malmstrom R."/>
            <person name="Stieglmeier M."/>
            <person name="Klingl A."/>
            <person name="Woyke T."/>
            <person name="Ryan C.M."/>
            <person name="Banfield J.F."/>
        </authorList>
    </citation>
    <scope>NUCLEOTIDE SEQUENCE [LARGE SCALE GENOMIC DNA]</scope>
</reference>
<sequence>MDLQVTPSGSLPENAYVQKLTILSRELESGLAEYKRQHQSIVQKRQQKLLDDESAKSQLNRLLQIFSAKVQVIKQQTVILQMKIVQQHDQSRYNDILRRVRG</sequence>
<dbReference type="EMBL" id="PFQS01000042">
    <property type="protein sequence ID" value="PJC68955.1"/>
    <property type="molecule type" value="Genomic_DNA"/>
</dbReference>
<name>A0A2M8G764_UNCKA</name>
<dbReference type="AlphaFoldDB" id="A0A2M8G764"/>